<dbReference type="InterPro" id="IPR036259">
    <property type="entry name" value="MFS_trans_sf"/>
</dbReference>
<evidence type="ECO:0000256" key="3">
    <source>
        <dbReference type="ARBA" id="ARBA00022448"/>
    </source>
</evidence>
<feature type="transmembrane region" description="Helical" evidence="10">
    <location>
        <begin position="232"/>
        <end position="249"/>
    </location>
</feature>
<comment type="caution">
    <text evidence="12">The sequence shown here is derived from an EMBL/GenBank/DDBJ whole genome shotgun (WGS) entry which is preliminary data.</text>
</comment>
<dbReference type="InterPro" id="IPR004638">
    <property type="entry name" value="EmrB-like"/>
</dbReference>
<dbReference type="AlphaFoldDB" id="A0A7K3RF84"/>
<evidence type="ECO:0000256" key="5">
    <source>
        <dbReference type="ARBA" id="ARBA00022692"/>
    </source>
</evidence>
<proteinExistence type="inferred from homology"/>
<feature type="transmembrane region" description="Helical" evidence="10">
    <location>
        <begin position="141"/>
        <end position="162"/>
    </location>
</feature>
<keyword evidence="5 10" id="KW-0812">Transmembrane</keyword>
<feature type="transmembrane region" description="Helical" evidence="10">
    <location>
        <begin position="335"/>
        <end position="356"/>
    </location>
</feature>
<evidence type="ECO:0000256" key="7">
    <source>
        <dbReference type="ARBA" id="ARBA00023136"/>
    </source>
</evidence>
<feature type="domain" description="Major facilitator superfamily (MFS) profile" evidence="11">
    <location>
        <begin position="16"/>
        <end position="459"/>
    </location>
</feature>
<dbReference type="Pfam" id="PF07690">
    <property type="entry name" value="MFS_1"/>
    <property type="match status" value="1"/>
</dbReference>
<evidence type="ECO:0000256" key="9">
    <source>
        <dbReference type="SAM" id="MobiDB-lite"/>
    </source>
</evidence>
<dbReference type="InterPro" id="IPR020846">
    <property type="entry name" value="MFS_dom"/>
</dbReference>
<evidence type="ECO:0000256" key="1">
    <source>
        <dbReference type="ARBA" id="ARBA00004651"/>
    </source>
</evidence>
<keyword evidence="4" id="KW-1003">Cell membrane</keyword>
<dbReference type="SUPFAM" id="SSF103473">
    <property type="entry name" value="MFS general substrate transporter"/>
    <property type="match status" value="1"/>
</dbReference>
<sequence>MSGLLIRPRIRPRVAVVLVYTAAMCMNGLDSTIVNPALYTIAGDFGRPLSAANTVETAFLVALAVGLPVAGWLGDRFGTKRVFLGALTAFTIASAVCGLAPDLTTLVVARAVQGLAGGLLTPVGMTLLFRAFPPHERMKLAKVLIVPTALMPALGPPLGGLLTEHLSWHWLFFVNVPIGAAAVLLGVLGLREHVEGPEGKFDTVGFWLATPALGLLTYALGFGPSQGWTKPAVAVSAALGSVLLVAAVVHQTRAKTPLLKLRLLADRVYGSASVLAGVTAAGLMGVLFVFPLLYQASLGASALDAGLSVFPEAVGLMLASQVVDRLLPRLGPRLLTVPALLVAAAVFATLAVPGVAENAWSVRGLMFLIGLVLGTAVLTVQISGFESIAPPDMGQAMGLFQIVRTLGGAVGIAACAAVIGGGHVTEAADPGPYRTAVWVTAGLVAAGALIALRLPREAPQPPPFDDEEEDGSPGPGADLAAVEAPAAKG</sequence>
<feature type="transmembrane region" description="Helical" evidence="10">
    <location>
        <begin position="436"/>
        <end position="454"/>
    </location>
</feature>
<dbReference type="GO" id="GO:0022857">
    <property type="term" value="F:transmembrane transporter activity"/>
    <property type="evidence" value="ECO:0007669"/>
    <property type="project" value="InterPro"/>
</dbReference>
<accession>A0A7K3RF84</accession>
<feature type="transmembrane region" description="Helical" evidence="10">
    <location>
        <begin position="82"/>
        <end position="101"/>
    </location>
</feature>
<dbReference type="PANTHER" id="PTHR42718">
    <property type="entry name" value="MAJOR FACILITATOR SUPERFAMILY MULTIDRUG TRANSPORTER MFSC"/>
    <property type="match status" value="1"/>
</dbReference>
<feature type="transmembrane region" description="Helical" evidence="10">
    <location>
        <begin position="49"/>
        <end position="70"/>
    </location>
</feature>
<dbReference type="Gene3D" id="1.20.1720.10">
    <property type="entry name" value="Multidrug resistance protein D"/>
    <property type="match status" value="1"/>
</dbReference>
<dbReference type="PROSITE" id="PS50850">
    <property type="entry name" value="MFS"/>
    <property type="match status" value="1"/>
</dbReference>
<gene>
    <name evidence="12" type="ORF">G3I58_23220</name>
</gene>
<dbReference type="Proteomes" id="UP000470951">
    <property type="component" value="Unassembled WGS sequence"/>
</dbReference>
<dbReference type="InterPro" id="IPR011701">
    <property type="entry name" value="MFS"/>
</dbReference>
<feature type="transmembrane region" description="Helical" evidence="10">
    <location>
        <begin position="168"/>
        <end position="189"/>
    </location>
</feature>
<evidence type="ECO:0000313" key="12">
    <source>
        <dbReference type="EMBL" id="NEC00870.1"/>
    </source>
</evidence>
<keyword evidence="7 10" id="KW-0472">Membrane</keyword>
<evidence type="ECO:0000256" key="8">
    <source>
        <dbReference type="ARBA" id="ARBA00023251"/>
    </source>
</evidence>
<feature type="transmembrane region" description="Helical" evidence="10">
    <location>
        <begin position="107"/>
        <end position="129"/>
    </location>
</feature>
<evidence type="ECO:0000256" key="10">
    <source>
        <dbReference type="SAM" id="Phobius"/>
    </source>
</evidence>
<evidence type="ECO:0000256" key="2">
    <source>
        <dbReference type="ARBA" id="ARBA00008537"/>
    </source>
</evidence>
<name>A0A7K3RF84_STRAQ</name>
<keyword evidence="8" id="KW-0046">Antibiotic resistance</keyword>
<evidence type="ECO:0000313" key="13">
    <source>
        <dbReference type="Proteomes" id="UP000470951"/>
    </source>
</evidence>
<comment type="subcellular location">
    <subcellularLocation>
        <location evidence="1">Cell membrane</location>
        <topology evidence="1">Multi-pass membrane protein</topology>
    </subcellularLocation>
</comment>
<reference evidence="12 13" key="1">
    <citation type="submission" date="2020-01" db="EMBL/GenBank/DDBJ databases">
        <title>Insect and environment-associated Actinomycetes.</title>
        <authorList>
            <person name="Currrie C."/>
            <person name="Chevrette M."/>
            <person name="Carlson C."/>
            <person name="Stubbendieck R."/>
            <person name="Wendt-Pienkowski E."/>
        </authorList>
    </citation>
    <scope>NUCLEOTIDE SEQUENCE [LARGE SCALE GENOMIC DNA]</scope>
    <source>
        <strain evidence="12 13">SID7903</strain>
    </source>
</reference>
<dbReference type="GO" id="GO:0005886">
    <property type="term" value="C:plasma membrane"/>
    <property type="evidence" value="ECO:0007669"/>
    <property type="project" value="UniProtKB-SubCell"/>
</dbReference>
<organism evidence="12 13">
    <name type="scientific">Streptomyces anulatus</name>
    <name type="common">Streptomyces chrysomallus</name>
    <dbReference type="NCBI Taxonomy" id="1892"/>
    <lineage>
        <taxon>Bacteria</taxon>
        <taxon>Bacillati</taxon>
        <taxon>Actinomycetota</taxon>
        <taxon>Actinomycetes</taxon>
        <taxon>Kitasatosporales</taxon>
        <taxon>Streptomycetaceae</taxon>
        <taxon>Streptomyces</taxon>
    </lineage>
</organism>
<feature type="transmembrane region" description="Helical" evidence="10">
    <location>
        <begin position="269"/>
        <end position="293"/>
    </location>
</feature>
<dbReference type="GO" id="GO:0046677">
    <property type="term" value="P:response to antibiotic"/>
    <property type="evidence" value="ECO:0007669"/>
    <property type="project" value="UniProtKB-KW"/>
</dbReference>
<comment type="similarity">
    <text evidence="2">Belongs to the major facilitator superfamily. EmrB family.</text>
</comment>
<feature type="transmembrane region" description="Helical" evidence="10">
    <location>
        <begin position="362"/>
        <end position="385"/>
    </location>
</feature>
<evidence type="ECO:0000256" key="4">
    <source>
        <dbReference type="ARBA" id="ARBA00022475"/>
    </source>
</evidence>
<evidence type="ECO:0000259" key="11">
    <source>
        <dbReference type="PROSITE" id="PS50850"/>
    </source>
</evidence>
<dbReference type="RefSeq" id="WP_164216516.1">
    <property type="nucleotide sequence ID" value="NZ_JAAGMS010000256.1"/>
</dbReference>
<feature type="transmembrane region" description="Helical" evidence="10">
    <location>
        <begin position="201"/>
        <end position="220"/>
    </location>
</feature>
<keyword evidence="3" id="KW-0813">Transport</keyword>
<protein>
    <submittedName>
        <fullName evidence="12">DHA2 family efflux MFS transporter permease subunit</fullName>
    </submittedName>
</protein>
<keyword evidence="6 10" id="KW-1133">Transmembrane helix</keyword>
<evidence type="ECO:0000256" key="6">
    <source>
        <dbReference type="ARBA" id="ARBA00022989"/>
    </source>
</evidence>
<dbReference type="NCBIfam" id="TIGR00711">
    <property type="entry name" value="efflux_EmrB"/>
    <property type="match status" value="1"/>
</dbReference>
<feature type="transmembrane region" description="Helical" evidence="10">
    <location>
        <begin position="406"/>
        <end position="424"/>
    </location>
</feature>
<feature type="transmembrane region" description="Helical" evidence="10">
    <location>
        <begin position="12"/>
        <end position="29"/>
    </location>
</feature>
<dbReference type="Gene3D" id="1.20.1250.20">
    <property type="entry name" value="MFS general substrate transporter like domains"/>
    <property type="match status" value="1"/>
</dbReference>
<feature type="region of interest" description="Disordered" evidence="9">
    <location>
        <begin position="456"/>
        <end position="489"/>
    </location>
</feature>
<dbReference type="EMBL" id="JAAGMS010000256">
    <property type="protein sequence ID" value="NEC00870.1"/>
    <property type="molecule type" value="Genomic_DNA"/>
</dbReference>
<dbReference type="PANTHER" id="PTHR42718:SF9">
    <property type="entry name" value="MAJOR FACILITATOR SUPERFAMILY MULTIDRUG TRANSPORTER MFSC"/>
    <property type="match status" value="1"/>
</dbReference>